<evidence type="ECO:0000313" key="5">
    <source>
        <dbReference type="WBParaSite" id="Bm1396a.1"/>
    </source>
</evidence>
<dbReference type="EMBL" id="LN856988">
    <property type="protein sequence ID" value="CDP97592.1"/>
    <property type="molecule type" value="Genomic_DNA"/>
</dbReference>
<dbReference type="GeneID" id="66057951"/>
<dbReference type="KEGG" id="bmy:BM_BM1396"/>
<accession>A0A4E9FA27</accession>
<accession>A0A0K0IZP5</accession>
<keyword evidence="4" id="KW-1185">Reference proteome</keyword>
<keyword evidence="1" id="KW-0812">Transmembrane</keyword>
<reference evidence="5" key="4">
    <citation type="submission" date="2019-12" db="UniProtKB">
        <authorList>
            <consortium name="WormBaseParasite"/>
        </authorList>
    </citation>
    <scope>IDENTIFICATION</scope>
</reference>
<dbReference type="CTD" id="66057951"/>
<proteinExistence type="predicted"/>
<organism evidence="4 5">
    <name type="scientific">Brugia malayi</name>
    <name type="common">Filarial nematode worm</name>
    <dbReference type="NCBI Taxonomy" id="6279"/>
    <lineage>
        <taxon>Eukaryota</taxon>
        <taxon>Metazoa</taxon>
        <taxon>Ecdysozoa</taxon>
        <taxon>Nematoda</taxon>
        <taxon>Chromadorea</taxon>
        <taxon>Rhabditida</taxon>
        <taxon>Spirurina</taxon>
        <taxon>Spiruromorpha</taxon>
        <taxon>Filarioidea</taxon>
        <taxon>Onchocercidae</taxon>
        <taxon>Brugia</taxon>
    </lineage>
</organism>
<keyword evidence="1" id="KW-1133">Transmembrane helix</keyword>
<keyword evidence="1" id="KW-0472">Membrane</keyword>
<feature type="transmembrane region" description="Helical" evidence="1">
    <location>
        <begin position="49"/>
        <end position="74"/>
    </location>
</feature>
<dbReference type="OrthoDB" id="5835768at2759"/>
<name>A0A0K0IZP5_BRUMA</name>
<dbReference type="WBParaSite" id="Bm1396a.1">
    <property type="protein sequence ID" value="Bm1396a.1"/>
    <property type="gene ID" value="WBGene00221657"/>
</dbReference>
<reference evidence="2" key="2">
    <citation type="submission" date="2012-12" db="EMBL/GenBank/DDBJ databases">
        <authorList>
            <person name="Gao Y.W."/>
            <person name="Fan S.T."/>
            <person name="Sun H.T."/>
            <person name="Wang Z."/>
            <person name="Gao X.L."/>
            <person name="Li Y.G."/>
            <person name="Wang T.C."/>
            <person name="Zhang K."/>
            <person name="Xu W.W."/>
            <person name="Yu Z.J."/>
            <person name="Xia X.Z."/>
        </authorList>
    </citation>
    <scope>NUCLEOTIDE SEQUENCE</scope>
    <source>
        <strain evidence="2">FR3</strain>
    </source>
</reference>
<reference evidence="2 4" key="1">
    <citation type="journal article" date="2007" name="Science">
        <title>Draft genome of the filarial nematode parasite Brugia malayi.</title>
        <authorList>
            <person name="Ghedin E."/>
            <person name="Wang S."/>
            <person name="Spiro D."/>
            <person name="Caler E."/>
            <person name="Zhao Q."/>
            <person name="Crabtree J."/>
            <person name="Allen J.E."/>
            <person name="Delcher A.L."/>
            <person name="Guiliano D.B."/>
            <person name="Miranda-Saavedra D."/>
            <person name="Angiuoli S.V."/>
            <person name="Creasy T."/>
            <person name="Amedeo P."/>
            <person name="Haas B."/>
            <person name="El-Sayed N.M."/>
            <person name="Wortman J.R."/>
            <person name="Feldblyum T."/>
            <person name="Tallon L."/>
            <person name="Schatz M."/>
            <person name="Shumway M."/>
            <person name="Koo H."/>
            <person name="Salzberg S.L."/>
            <person name="Schobel S."/>
            <person name="Pertea M."/>
            <person name="Pop M."/>
            <person name="White O."/>
            <person name="Barton G.J."/>
            <person name="Carlow C.K."/>
            <person name="Crawford M.J."/>
            <person name="Daub J."/>
            <person name="Dimmic M.W."/>
            <person name="Estes C.F."/>
            <person name="Foster J.M."/>
            <person name="Ganatra M."/>
            <person name="Gregory W.F."/>
            <person name="Johnson N.M."/>
            <person name="Jin J."/>
            <person name="Komuniecki R."/>
            <person name="Korf I."/>
            <person name="Kumar S."/>
            <person name="Laney S."/>
            <person name="Li B.W."/>
            <person name="Li W."/>
            <person name="Lindblom T.H."/>
            <person name="Lustigman S."/>
            <person name="Ma D."/>
            <person name="Maina C.V."/>
            <person name="Martin D.M."/>
            <person name="McCarter J.P."/>
            <person name="McReynolds L."/>
            <person name="Mitreva M."/>
            <person name="Nutman T.B."/>
            <person name="Parkinson J."/>
            <person name="Peregrin-Alvarez J.M."/>
            <person name="Poole C."/>
            <person name="Ren Q."/>
            <person name="Saunders L."/>
            <person name="Sluder A.E."/>
            <person name="Smith K."/>
            <person name="Stanke M."/>
            <person name="Unnasch T.R."/>
            <person name="Ware J."/>
            <person name="Wei A.D."/>
            <person name="Weil G."/>
            <person name="Williams D.J."/>
            <person name="Zhang Y."/>
            <person name="Williams S.A."/>
            <person name="Fraser-Liggett C."/>
            <person name="Slatko B."/>
            <person name="Blaxter M.L."/>
            <person name="Scott A.L."/>
        </authorList>
    </citation>
    <scope>NUCLEOTIDE SEQUENCE</scope>
    <source>
        <strain evidence="2 4">FR3</strain>
    </source>
</reference>
<evidence type="ECO:0000313" key="4">
    <source>
        <dbReference type="Proteomes" id="UP000006672"/>
    </source>
</evidence>
<evidence type="ECO:0000313" key="2">
    <source>
        <dbReference type="EMBL" id="CDP97592.1"/>
    </source>
</evidence>
<reference evidence="3" key="3">
    <citation type="submission" date="2019-04" db="EMBL/GenBank/DDBJ databases">
        <authorList>
            <person name="Howe K."/>
            <person name="Paulini M."/>
            <person name="Williams G."/>
        </authorList>
    </citation>
    <scope>NUCLEOTIDE SEQUENCE [LARGE SCALE GENOMIC DNA]</scope>
    <source>
        <strain evidence="3">FR3</strain>
    </source>
</reference>
<gene>
    <name evidence="2 5" type="ORF">Bm1396</name>
    <name evidence="3" type="ORF">BM_BM1396</name>
    <name evidence="2" type="ORF">BM_Bm1396</name>
</gene>
<dbReference type="AlphaFoldDB" id="A0A0K0IZP5"/>
<protein>
    <submittedName>
        <fullName evidence="2 5">Bm1396</fullName>
    </submittedName>
</protein>
<dbReference type="OMA" id="SEHRWCK"/>
<evidence type="ECO:0000313" key="3">
    <source>
        <dbReference type="EMBL" id="VIO92985.1"/>
    </source>
</evidence>
<dbReference type="EMBL" id="CAAKNF010000193">
    <property type="protein sequence ID" value="VIO92985.1"/>
    <property type="molecule type" value="Genomic_DNA"/>
</dbReference>
<sequence>MKYTWRSIVATTLFSYITPVYTEVPVVPINFTAILIEIVNKFQLRGRLFALHISYIVLGLLSVLFMFGLSIVLLSEHQLCKKKEEEDAKTMELVPHDIFEKRSSSSMSQTGQSQ</sequence>
<dbReference type="RefSeq" id="XP_042933974.1">
    <property type="nucleotide sequence ID" value="XM_043078040.1"/>
</dbReference>
<evidence type="ECO:0000256" key="1">
    <source>
        <dbReference type="SAM" id="Phobius"/>
    </source>
</evidence>
<dbReference type="Proteomes" id="UP000006672">
    <property type="component" value="Unassembled WGS sequence"/>
</dbReference>